<protein>
    <submittedName>
        <fullName evidence="2">KilA-N domain-containing protein</fullName>
    </submittedName>
</protein>
<dbReference type="InterPro" id="IPR017880">
    <property type="entry name" value="KilA_N"/>
</dbReference>
<dbReference type="InterPro" id="IPR018004">
    <property type="entry name" value="KilA/APSES_HTH"/>
</dbReference>
<dbReference type="RefSeq" id="WP_248668714.1">
    <property type="nucleotide sequence ID" value="NZ_JALPRX010000091.1"/>
</dbReference>
<dbReference type="SMART" id="SM01252">
    <property type="entry name" value="KilA-N"/>
    <property type="match status" value="1"/>
</dbReference>
<dbReference type="AlphaFoldDB" id="A0A9X2BY46"/>
<dbReference type="EMBL" id="JALPRX010000091">
    <property type="protein sequence ID" value="MCK8786599.1"/>
    <property type="molecule type" value="Genomic_DNA"/>
</dbReference>
<evidence type="ECO:0000259" key="1">
    <source>
        <dbReference type="PROSITE" id="PS51301"/>
    </source>
</evidence>
<gene>
    <name evidence="2" type="ORF">M0638_19675</name>
</gene>
<keyword evidence="3" id="KW-1185">Reference proteome</keyword>
<organism evidence="2 3">
    <name type="scientific">Roseomonas acroporae</name>
    <dbReference type="NCBI Taxonomy" id="2937791"/>
    <lineage>
        <taxon>Bacteria</taxon>
        <taxon>Pseudomonadati</taxon>
        <taxon>Pseudomonadota</taxon>
        <taxon>Alphaproteobacteria</taxon>
        <taxon>Acetobacterales</taxon>
        <taxon>Roseomonadaceae</taxon>
        <taxon>Roseomonas</taxon>
    </lineage>
</organism>
<dbReference type="Proteomes" id="UP001139516">
    <property type="component" value="Unassembled WGS sequence"/>
</dbReference>
<accession>A0A9X2BY46</accession>
<sequence>MTALTILNTTIRRDAEGRYNLNDCHKASGLGVEKRPGSWLRTEQTQALVAEMETAQMCAVSPVSSVEGRSGGTYVAKELVYAYAMWISPAFHLTVIRAFDALVAGAAGSVSAPSADIVRGIVQAVRAEVLAELRVHARCPSAVSITPRCPNAAGSALSVAPA</sequence>
<comment type="caution">
    <text evidence="2">The sequence shown here is derived from an EMBL/GenBank/DDBJ whole genome shotgun (WGS) entry which is preliminary data.</text>
</comment>
<name>A0A9X2BY46_9PROT</name>
<evidence type="ECO:0000313" key="3">
    <source>
        <dbReference type="Proteomes" id="UP001139516"/>
    </source>
</evidence>
<evidence type="ECO:0000313" key="2">
    <source>
        <dbReference type="EMBL" id="MCK8786599.1"/>
    </source>
</evidence>
<reference evidence="2" key="1">
    <citation type="submission" date="2022-04" db="EMBL/GenBank/DDBJ databases">
        <title>Roseomonas acroporae sp. nov., isolated from coral Acropora digitifera.</title>
        <authorList>
            <person name="Sun H."/>
        </authorList>
    </citation>
    <scope>NUCLEOTIDE SEQUENCE</scope>
    <source>
        <strain evidence="2">NAR14</strain>
    </source>
</reference>
<feature type="domain" description="KilA-N" evidence="1">
    <location>
        <begin position="1"/>
        <end position="102"/>
    </location>
</feature>
<dbReference type="PROSITE" id="PS51301">
    <property type="entry name" value="KILA_N"/>
    <property type="match status" value="1"/>
</dbReference>
<dbReference type="Pfam" id="PF04383">
    <property type="entry name" value="KilA-N"/>
    <property type="match status" value="1"/>
</dbReference>
<proteinExistence type="predicted"/>